<feature type="domain" description="TtsA-like Glycoside hydrolase family 108" evidence="1">
    <location>
        <begin position="15"/>
        <end position="102"/>
    </location>
</feature>
<accession>H6SNZ8</accession>
<dbReference type="InterPro" id="IPR008565">
    <property type="entry name" value="TtsA-like_GH18_dom"/>
</dbReference>
<dbReference type="AlphaFoldDB" id="H6SNZ8"/>
<feature type="domain" description="Peptidoglycan binding" evidence="2">
    <location>
        <begin position="106"/>
        <end position="181"/>
    </location>
</feature>
<dbReference type="eggNOG" id="COG3926">
    <property type="taxonomic scope" value="Bacteria"/>
</dbReference>
<dbReference type="KEGG" id="rpm:RSPPHO_00444"/>
<dbReference type="Pfam" id="PF09374">
    <property type="entry name" value="PG_binding_3"/>
    <property type="match status" value="1"/>
</dbReference>
<dbReference type="EMBL" id="HE663493">
    <property type="protein sequence ID" value="CCG07070.1"/>
    <property type="molecule type" value="Genomic_DNA"/>
</dbReference>
<dbReference type="CDD" id="cd13926">
    <property type="entry name" value="N-acetylmuramidase_GH108"/>
    <property type="match status" value="1"/>
</dbReference>
<gene>
    <name evidence="3" type="ORF">RSPPHO_00444</name>
</gene>
<proteinExistence type="predicted"/>
<evidence type="ECO:0000313" key="3">
    <source>
        <dbReference type="EMBL" id="CCG07070.1"/>
    </source>
</evidence>
<protein>
    <submittedName>
        <fullName evidence="3">Uncharacterized protein</fullName>
    </submittedName>
</protein>
<dbReference type="InterPro" id="IPR023346">
    <property type="entry name" value="Lysozyme-like_dom_sf"/>
</dbReference>
<dbReference type="Proteomes" id="UP000033220">
    <property type="component" value="Chromosome DSM 122"/>
</dbReference>
<dbReference type="Pfam" id="PF05838">
    <property type="entry name" value="Glyco_hydro_108"/>
    <property type="match status" value="1"/>
</dbReference>
<evidence type="ECO:0000313" key="4">
    <source>
        <dbReference type="Proteomes" id="UP000033220"/>
    </source>
</evidence>
<dbReference type="PATRIC" id="fig|1150469.3.peg.522"/>
<dbReference type="OrthoDB" id="9815229at2"/>
<reference evidence="3 4" key="1">
    <citation type="submission" date="2012-02" db="EMBL/GenBank/DDBJ databases">
        <title>Shotgun genome sequence of Phaeospirillum photometricum DSM 122.</title>
        <authorList>
            <person name="Duquesne K."/>
            <person name="Sturgis J."/>
        </authorList>
    </citation>
    <scope>NUCLEOTIDE SEQUENCE [LARGE SCALE GENOMIC DNA]</scope>
    <source>
        <strain evidence="4">DSM122</strain>
    </source>
</reference>
<dbReference type="Gene3D" id="1.20.141.10">
    <property type="entry name" value="Chitosanase, subunit A, domain 1"/>
    <property type="match status" value="1"/>
</dbReference>
<organism evidence="3 4">
    <name type="scientific">Pararhodospirillum photometricum DSM 122</name>
    <dbReference type="NCBI Taxonomy" id="1150469"/>
    <lineage>
        <taxon>Bacteria</taxon>
        <taxon>Pseudomonadati</taxon>
        <taxon>Pseudomonadota</taxon>
        <taxon>Alphaproteobacteria</taxon>
        <taxon>Rhodospirillales</taxon>
        <taxon>Rhodospirillaceae</taxon>
        <taxon>Pararhodospirillum</taxon>
    </lineage>
</organism>
<dbReference type="STRING" id="1150469.RSPPHO_00444"/>
<dbReference type="SUPFAM" id="SSF53955">
    <property type="entry name" value="Lysozyme-like"/>
    <property type="match status" value="1"/>
</dbReference>
<name>H6SNZ8_PARPM</name>
<dbReference type="RefSeq" id="WP_014413710.1">
    <property type="nucleotide sequence ID" value="NC_017059.1"/>
</dbReference>
<sequence>MTPQEEVWLRAVLAGVIRREGGFVDHSADPGGATNHGISLRYAQSIGLDLDGDGDTDRHDIERLSPERALALYRRDFFEKPGISHLPPPLWPVVLDWAVTSGPAVAVRAVQRVAAALGEASVREDGRLGPHTIGACERLVHWLGATAVVNALCDEREAWLRALVARAPRRGVFLTGWIARAGSFRLKERGS</sequence>
<keyword evidence="4" id="KW-1185">Reference proteome</keyword>
<dbReference type="InterPro" id="IPR018537">
    <property type="entry name" value="Peptidoglycan-bd_3"/>
</dbReference>
<evidence type="ECO:0000259" key="1">
    <source>
        <dbReference type="Pfam" id="PF05838"/>
    </source>
</evidence>
<dbReference type="HOGENOM" id="CLU_082693_1_1_5"/>
<evidence type="ECO:0000259" key="2">
    <source>
        <dbReference type="Pfam" id="PF09374"/>
    </source>
</evidence>